<dbReference type="Pfam" id="PF00196">
    <property type="entry name" value="GerE"/>
    <property type="match status" value="1"/>
</dbReference>
<dbReference type="SUPFAM" id="SSF46894">
    <property type="entry name" value="C-terminal effector domain of the bipartite response regulators"/>
    <property type="match status" value="1"/>
</dbReference>
<dbReference type="GO" id="GO:0005737">
    <property type="term" value="C:cytoplasm"/>
    <property type="evidence" value="ECO:0007669"/>
    <property type="project" value="UniProtKB-SubCell"/>
</dbReference>
<dbReference type="SUPFAM" id="SSF48452">
    <property type="entry name" value="TPR-like"/>
    <property type="match status" value="2"/>
</dbReference>
<keyword evidence="2" id="KW-0963">Cytoplasm</keyword>
<dbReference type="SMART" id="SM00028">
    <property type="entry name" value="TPR"/>
    <property type="match status" value="5"/>
</dbReference>
<dbReference type="GO" id="GO:0006355">
    <property type="term" value="P:regulation of DNA-templated transcription"/>
    <property type="evidence" value="ECO:0007669"/>
    <property type="project" value="InterPro"/>
</dbReference>
<keyword evidence="4 6" id="KW-0802">TPR repeat</keyword>
<dbReference type="InterPro" id="IPR036388">
    <property type="entry name" value="WH-like_DNA-bd_sf"/>
</dbReference>
<proteinExistence type="inferred from homology"/>
<evidence type="ECO:0000256" key="4">
    <source>
        <dbReference type="ARBA" id="ARBA00022803"/>
    </source>
</evidence>
<keyword evidence="10" id="KW-1185">Reference proteome</keyword>
<dbReference type="RefSeq" id="WP_106463557.1">
    <property type="nucleotide sequence ID" value="NZ_PXOQ01000009.1"/>
</dbReference>
<dbReference type="PROSITE" id="PS50005">
    <property type="entry name" value="TPR"/>
    <property type="match status" value="2"/>
</dbReference>
<keyword evidence="7" id="KW-0812">Transmembrane</keyword>
<dbReference type="PANTHER" id="PTHR46630">
    <property type="entry name" value="TETRATRICOPEPTIDE REPEAT PROTEIN 29"/>
    <property type="match status" value="1"/>
</dbReference>
<accession>A0A2T1N983</accession>
<dbReference type="InterPro" id="IPR019734">
    <property type="entry name" value="TPR_rpt"/>
</dbReference>
<dbReference type="Pfam" id="PF13424">
    <property type="entry name" value="TPR_12"/>
    <property type="match status" value="1"/>
</dbReference>
<dbReference type="AlphaFoldDB" id="A0A2T1N983"/>
<evidence type="ECO:0000313" key="10">
    <source>
        <dbReference type="Proteomes" id="UP000238426"/>
    </source>
</evidence>
<feature type="repeat" description="TPR" evidence="6">
    <location>
        <begin position="121"/>
        <end position="154"/>
    </location>
</feature>
<evidence type="ECO:0000256" key="5">
    <source>
        <dbReference type="ARBA" id="ARBA00038253"/>
    </source>
</evidence>
<evidence type="ECO:0000256" key="1">
    <source>
        <dbReference type="ARBA" id="ARBA00004496"/>
    </source>
</evidence>
<dbReference type="OrthoDB" id="1090267at2"/>
<comment type="caution">
    <text evidence="9">The sequence shown here is derived from an EMBL/GenBank/DDBJ whole genome shotgun (WGS) entry which is preliminary data.</text>
</comment>
<dbReference type="GO" id="GO:0003677">
    <property type="term" value="F:DNA binding"/>
    <property type="evidence" value="ECO:0007669"/>
    <property type="project" value="InterPro"/>
</dbReference>
<evidence type="ECO:0000313" key="9">
    <source>
        <dbReference type="EMBL" id="PSG88419.1"/>
    </source>
</evidence>
<feature type="repeat" description="TPR" evidence="6">
    <location>
        <begin position="161"/>
        <end position="194"/>
    </location>
</feature>
<keyword evidence="7" id="KW-1133">Transmembrane helix</keyword>
<evidence type="ECO:0000259" key="8">
    <source>
        <dbReference type="SMART" id="SM00421"/>
    </source>
</evidence>
<dbReference type="Proteomes" id="UP000238426">
    <property type="component" value="Unassembled WGS sequence"/>
</dbReference>
<evidence type="ECO:0000256" key="2">
    <source>
        <dbReference type="ARBA" id="ARBA00022490"/>
    </source>
</evidence>
<evidence type="ECO:0000256" key="3">
    <source>
        <dbReference type="ARBA" id="ARBA00022737"/>
    </source>
</evidence>
<dbReference type="Gene3D" id="1.10.10.10">
    <property type="entry name" value="Winged helix-like DNA-binding domain superfamily/Winged helix DNA-binding domain"/>
    <property type="match status" value="1"/>
</dbReference>
<comment type="subcellular location">
    <subcellularLocation>
        <location evidence="1">Cytoplasm</location>
    </subcellularLocation>
</comment>
<organism evidence="9 10">
    <name type="scientific">Aurantibacter aestuarii</name>
    <dbReference type="NCBI Taxonomy" id="1266046"/>
    <lineage>
        <taxon>Bacteria</taxon>
        <taxon>Pseudomonadati</taxon>
        <taxon>Bacteroidota</taxon>
        <taxon>Flavobacteriia</taxon>
        <taxon>Flavobacteriales</taxon>
        <taxon>Flavobacteriaceae</taxon>
        <taxon>Aurantibacter</taxon>
    </lineage>
</organism>
<dbReference type="Pfam" id="PF13181">
    <property type="entry name" value="TPR_8"/>
    <property type="match status" value="1"/>
</dbReference>
<comment type="similarity">
    <text evidence="5">Belongs to the Rap family.</text>
</comment>
<dbReference type="InterPro" id="IPR016032">
    <property type="entry name" value="Sig_transdc_resp-reg_C-effctor"/>
</dbReference>
<dbReference type="InterPro" id="IPR000792">
    <property type="entry name" value="Tscrpt_reg_LuxR_C"/>
</dbReference>
<protein>
    <recommendedName>
        <fullName evidence="8">HTH luxR-type domain-containing protein</fullName>
    </recommendedName>
</protein>
<dbReference type="SMART" id="SM00421">
    <property type="entry name" value="HTH_LUXR"/>
    <property type="match status" value="1"/>
</dbReference>
<evidence type="ECO:0000256" key="6">
    <source>
        <dbReference type="PROSITE-ProRule" id="PRU00339"/>
    </source>
</evidence>
<keyword evidence="7" id="KW-0472">Membrane</keyword>
<name>A0A2T1N983_9FLAO</name>
<dbReference type="PANTHER" id="PTHR46630:SF1">
    <property type="entry name" value="TETRATRICOPEPTIDE REPEAT PROTEIN 29"/>
    <property type="match status" value="1"/>
</dbReference>
<feature type="domain" description="HTH luxR-type" evidence="8">
    <location>
        <begin position="533"/>
        <end position="590"/>
    </location>
</feature>
<dbReference type="InterPro" id="IPR011990">
    <property type="entry name" value="TPR-like_helical_dom_sf"/>
</dbReference>
<evidence type="ECO:0000256" key="7">
    <source>
        <dbReference type="SAM" id="Phobius"/>
    </source>
</evidence>
<reference evidence="9 10" key="1">
    <citation type="submission" date="2018-03" db="EMBL/GenBank/DDBJ databases">
        <title>Mesoflavibacter sp. HG37 and Mesoflavibacter sp. HG96 sp.nov., two marine bacteria isolated from seawater of Western Pacific Ocean.</title>
        <authorList>
            <person name="Cheng H."/>
            <person name="Wu Y.-H."/>
            <person name="Guo L.-L."/>
            <person name="Xu X.-W."/>
        </authorList>
    </citation>
    <scope>NUCLEOTIDE SEQUENCE [LARGE SCALE GENOMIC DNA]</scope>
    <source>
        <strain evidence="9 10">KCTC 32269</strain>
    </source>
</reference>
<dbReference type="Gene3D" id="1.25.40.10">
    <property type="entry name" value="Tetratricopeptide repeat domain"/>
    <property type="match status" value="2"/>
</dbReference>
<gene>
    <name evidence="9" type="ORF">C7H52_08950</name>
</gene>
<feature type="transmembrane region" description="Helical" evidence="7">
    <location>
        <begin position="398"/>
        <end position="416"/>
    </location>
</feature>
<dbReference type="EMBL" id="PXOQ01000009">
    <property type="protein sequence ID" value="PSG88419.1"/>
    <property type="molecule type" value="Genomic_DNA"/>
</dbReference>
<sequence>MNLRFLFSILSVVTLNIVFAFSKSEGTVANYSLICSIVITPNTLLQNEINIESYQKQVSNYLQLNKTDAAIQYSIRILNTTKNSNLKTVINIQLAELYLNKNDFKETYKYLENIDYNEISISNYNKIGELYSDINDYENALKYYNAALEGGLKKNDSTALITVYLNLGDLSNKLKNYNKALEYYNTSLDYSKKTNSYRAISAAYNNITTIEIQNEDYESALAKLLESKALITKTNTDELTRKSVDYNIASVHIALNNLDIAQTILEEIIIFTQETNQPRLYPYCLVAIAEIYDKKNNYPESVQFLKKALRESIATKNEDLSSEINLRLSEVYEKLNKHDLALTHYKDYKQLSDSIGKRIKSNDLIALQAKLDISQYKKDLQLQNQKIDFLELQSEKSTFVFVLLGISILLLLLLALRQYNTLKLKKKNESFEREINVLKEDQLKKEVEFKSRQVTDFAIQIQDQNTVLMKLKNSLNSILNSNNNDISKDISQEIKDLSFDINSKISLNNEKIQLNTDVNESSEQFLLHLKQNYPNLSEKEIKVCTLIRLNYNTKQIASQLGIAEHSIHNYRYNIRKKCSLNKNTQLEEFLNSI</sequence>
<dbReference type="InterPro" id="IPR051476">
    <property type="entry name" value="Bac_ResReg_Asp_Phosphatase"/>
</dbReference>
<keyword evidence="3" id="KW-0677">Repeat</keyword>